<organism evidence="7 8">
    <name type="scientific">Holothuria leucospilota</name>
    <name type="common">Black long sea cucumber</name>
    <name type="synonym">Mertensiothuria leucospilota</name>
    <dbReference type="NCBI Taxonomy" id="206669"/>
    <lineage>
        <taxon>Eukaryota</taxon>
        <taxon>Metazoa</taxon>
        <taxon>Echinodermata</taxon>
        <taxon>Eleutherozoa</taxon>
        <taxon>Echinozoa</taxon>
        <taxon>Holothuroidea</taxon>
        <taxon>Aspidochirotacea</taxon>
        <taxon>Aspidochirotida</taxon>
        <taxon>Holothuriidae</taxon>
        <taxon>Holothuria</taxon>
    </lineage>
</organism>
<dbReference type="Proteomes" id="UP001152320">
    <property type="component" value="Chromosome 1"/>
</dbReference>
<dbReference type="EMBL" id="JAIZAY010000001">
    <property type="protein sequence ID" value="KAJ8048432.1"/>
    <property type="molecule type" value="Genomic_DNA"/>
</dbReference>
<keyword evidence="8" id="KW-1185">Reference proteome</keyword>
<dbReference type="InterPro" id="IPR001190">
    <property type="entry name" value="SRCR"/>
</dbReference>
<dbReference type="AlphaFoldDB" id="A0A9Q1HG10"/>
<evidence type="ECO:0000313" key="7">
    <source>
        <dbReference type="EMBL" id="KAJ8048432.1"/>
    </source>
</evidence>
<evidence type="ECO:0000256" key="2">
    <source>
        <dbReference type="ARBA" id="ARBA00022737"/>
    </source>
</evidence>
<proteinExistence type="predicted"/>
<dbReference type="InterPro" id="IPR036772">
    <property type="entry name" value="SRCR-like_dom_sf"/>
</dbReference>
<gene>
    <name evidence="7" type="ORF">HOLleu_00749</name>
</gene>
<keyword evidence="4" id="KW-0325">Glycoprotein</keyword>
<dbReference type="Gene3D" id="3.10.250.10">
    <property type="entry name" value="SRCR-like domain"/>
    <property type="match status" value="1"/>
</dbReference>
<keyword evidence="2" id="KW-0677">Repeat</keyword>
<protein>
    <submittedName>
        <fullName evidence="7">Galectin-3-binding protein A</fullName>
    </submittedName>
</protein>
<dbReference type="OrthoDB" id="536948at2759"/>
<evidence type="ECO:0000256" key="5">
    <source>
        <dbReference type="PROSITE-ProRule" id="PRU00196"/>
    </source>
</evidence>
<evidence type="ECO:0000313" key="8">
    <source>
        <dbReference type="Proteomes" id="UP001152320"/>
    </source>
</evidence>
<dbReference type="GO" id="GO:0016020">
    <property type="term" value="C:membrane"/>
    <property type="evidence" value="ECO:0007669"/>
    <property type="project" value="InterPro"/>
</dbReference>
<reference evidence="7" key="1">
    <citation type="submission" date="2021-10" db="EMBL/GenBank/DDBJ databases">
        <title>Tropical sea cucumber genome reveals ecological adaptation and Cuvierian tubules defense mechanism.</title>
        <authorList>
            <person name="Chen T."/>
        </authorList>
    </citation>
    <scope>NUCLEOTIDE SEQUENCE</scope>
    <source>
        <strain evidence="7">Nanhai2018</strain>
        <tissue evidence="7">Muscle</tissue>
    </source>
</reference>
<keyword evidence="1" id="KW-0732">Signal</keyword>
<comment type="caution">
    <text evidence="7">The sequence shown here is derived from an EMBL/GenBank/DDBJ whole genome shotgun (WGS) entry which is preliminary data.</text>
</comment>
<feature type="disulfide bond" evidence="5">
    <location>
        <begin position="53"/>
        <end position="63"/>
    </location>
</feature>
<evidence type="ECO:0000259" key="6">
    <source>
        <dbReference type="PROSITE" id="PS50287"/>
    </source>
</evidence>
<dbReference type="PRINTS" id="PR00258">
    <property type="entry name" value="SPERACTRCPTR"/>
</dbReference>
<keyword evidence="3 5" id="KW-1015">Disulfide bond</keyword>
<accession>A0A9Q1HG10</accession>
<feature type="domain" description="SRCR" evidence="6">
    <location>
        <begin position="1"/>
        <end position="82"/>
    </location>
</feature>
<dbReference type="Pfam" id="PF00530">
    <property type="entry name" value="SRCR"/>
    <property type="match status" value="1"/>
</dbReference>
<dbReference type="SUPFAM" id="SSF56487">
    <property type="entry name" value="SRCR-like"/>
    <property type="match status" value="1"/>
</dbReference>
<name>A0A9Q1HG10_HOLLE</name>
<dbReference type="FunFam" id="3.10.250.10:FF:000001">
    <property type="entry name" value="Lysyl oxidase 4 isoform X1"/>
    <property type="match status" value="1"/>
</dbReference>
<dbReference type="PROSITE" id="PS50287">
    <property type="entry name" value="SRCR_2"/>
    <property type="match status" value="1"/>
</dbReference>
<comment type="caution">
    <text evidence="5">Lacks conserved residue(s) required for the propagation of feature annotation.</text>
</comment>
<sequence length="104" mass="11556">MDGYWGTICDENWNTTEAGVVCRQLGFDGEFRVLPTGTFKEGSGPIHLSQVYCNGNETNFLECKYETNNNCHHRNDAGVDYGGLSLSSIEKDGTYLDDSLFTTL</sequence>
<evidence type="ECO:0000256" key="4">
    <source>
        <dbReference type="ARBA" id="ARBA00023180"/>
    </source>
</evidence>
<evidence type="ECO:0000256" key="3">
    <source>
        <dbReference type="ARBA" id="ARBA00023157"/>
    </source>
</evidence>
<evidence type="ECO:0000256" key="1">
    <source>
        <dbReference type="ARBA" id="ARBA00022729"/>
    </source>
</evidence>
<dbReference type="PANTHER" id="PTHR19331">
    <property type="entry name" value="SCAVENGER RECEPTOR DOMAIN-CONTAINING"/>
    <property type="match status" value="1"/>
</dbReference>
<dbReference type="PANTHER" id="PTHR19331:SF465">
    <property type="entry name" value="EGG PEPTIDE SPERACT RECEPTOR"/>
    <property type="match status" value="1"/>
</dbReference>
<dbReference type="SMART" id="SM00202">
    <property type="entry name" value="SR"/>
    <property type="match status" value="1"/>
</dbReference>